<dbReference type="Pfam" id="PF11394">
    <property type="entry name" value="Tla3_N"/>
    <property type="match status" value="1"/>
</dbReference>
<evidence type="ECO:0000259" key="3">
    <source>
        <dbReference type="Pfam" id="PF20995"/>
    </source>
</evidence>
<dbReference type="Proteomes" id="UP001219584">
    <property type="component" value="Chromosome"/>
</dbReference>
<evidence type="ECO:0000256" key="1">
    <source>
        <dbReference type="SAM" id="Phobius"/>
    </source>
</evidence>
<dbReference type="Pfam" id="PF20995">
    <property type="entry name" value="Tla3_C"/>
    <property type="match status" value="1"/>
</dbReference>
<name>A0ABY8I9B1_9BURK</name>
<protein>
    <submittedName>
        <fullName evidence="4">DUF2875 family protein</fullName>
    </submittedName>
</protein>
<evidence type="ECO:0000259" key="2">
    <source>
        <dbReference type="Pfam" id="PF11394"/>
    </source>
</evidence>
<feature type="domain" description="Type VI lipase adapter protein Tla3 C-terminal" evidence="3">
    <location>
        <begin position="406"/>
        <end position="545"/>
    </location>
</feature>
<proteinExistence type="predicted"/>
<sequence>MKSLFLRLQYPLYAVASVLALLLLWSLLISPSPFLLESTMSSKVLKYLHGLLLIPPLVAATLLGSRWLHSSKPMVVAKPQVQQMVPSEQEKREYVLEVIGLGVTLDKYRQGKLWEALQKGNAYASIREQDKKKYPWSSLDKAGTSGGRAGDSLENGALNTPMYFAVPIFNAEGPIADPALQDTPHSPIMGLAGSTASSGMHWHLFVAGPRRFEEHPEHILEDVFAFFDAHPDVPYIILNSHDGMESRDINRSPNTPELLKDGYYIPEMPDASALFVLARRERIDAVRKFAYDDAPPEDSVDDLNTYGVARRLYLAYDKLMRAVPHPDKKEDPSAFTQRQPSIAEWLPVAAQFAQRSDIRGTGSFSMLDRLQHKTYQPPKDWQPTPWFPLPFNKEQLAQLDRLPTFGFIHRPTFVRITDEHGKPLTRRDQREQALQAGWQQALRSLPEAERPAAPARLVAATGGNQAQLVALHKTLLSHAEDGGTELDSGNTAQWIDTDQRLGNTGAATLFVQMAIAVMGSYRDGGVSAVVNLRNPDEATIVLVSPPSDEKCRTQKHPHGGDVLRHHVTPAIDPANYPAN</sequence>
<dbReference type="InterPro" id="IPR021531">
    <property type="entry name" value="Tla3_N"/>
</dbReference>
<keyword evidence="1" id="KW-0472">Membrane</keyword>
<keyword evidence="1" id="KW-0812">Transmembrane</keyword>
<dbReference type="InterPro" id="IPR048303">
    <property type="entry name" value="Tla3_C"/>
</dbReference>
<accession>A0ABY8I9B1</accession>
<keyword evidence="5" id="KW-1185">Reference proteome</keyword>
<reference evidence="4 5" key="1">
    <citation type="submission" date="2023-04" db="EMBL/GenBank/DDBJ databases">
        <title>Nanopore sequencing of Janthinobacterium from water.</title>
        <authorList>
            <person name="Ciuchcinski K."/>
            <person name="Rokowska A."/>
            <person name="Dziewit L."/>
        </authorList>
    </citation>
    <scope>NUCLEOTIDE SEQUENCE [LARGE SCALE GENOMIC DNA]</scope>
    <source>
        <strain evidence="4 5">DEMB2</strain>
    </source>
</reference>
<feature type="transmembrane region" description="Helical" evidence="1">
    <location>
        <begin position="47"/>
        <end position="68"/>
    </location>
</feature>
<organism evidence="4 5">
    <name type="scientific">Janthinobacterium rivuli</name>
    <dbReference type="NCBI Taxonomy" id="2751478"/>
    <lineage>
        <taxon>Bacteria</taxon>
        <taxon>Pseudomonadati</taxon>
        <taxon>Pseudomonadota</taxon>
        <taxon>Betaproteobacteria</taxon>
        <taxon>Burkholderiales</taxon>
        <taxon>Oxalobacteraceae</taxon>
        <taxon>Janthinobacterium</taxon>
    </lineage>
</organism>
<dbReference type="RefSeq" id="WP_278318293.1">
    <property type="nucleotide sequence ID" value="NZ_CP121464.1"/>
</dbReference>
<evidence type="ECO:0000313" key="4">
    <source>
        <dbReference type="EMBL" id="WFR81505.1"/>
    </source>
</evidence>
<dbReference type="EMBL" id="CP121464">
    <property type="protein sequence ID" value="WFR81505.1"/>
    <property type="molecule type" value="Genomic_DNA"/>
</dbReference>
<feature type="domain" description="Type VI lipase adapter protein Tla3 N-terminal" evidence="2">
    <location>
        <begin position="94"/>
        <end position="249"/>
    </location>
</feature>
<keyword evidence="1" id="KW-1133">Transmembrane helix</keyword>
<evidence type="ECO:0000313" key="5">
    <source>
        <dbReference type="Proteomes" id="UP001219584"/>
    </source>
</evidence>
<feature type="transmembrane region" description="Helical" evidence="1">
    <location>
        <begin position="12"/>
        <end position="35"/>
    </location>
</feature>
<gene>
    <name evidence="4" type="ORF">P9875_10195</name>
</gene>